<dbReference type="GO" id="GO:0005886">
    <property type="term" value="C:plasma membrane"/>
    <property type="evidence" value="ECO:0007669"/>
    <property type="project" value="UniProtKB-SubCell"/>
</dbReference>
<dbReference type="PANTHER" id="PTHR11662">
    <property type="entry name" value="SOLUTE CARRIER FAMILY 17"/>
    <property type="match status" value="1"/>
</dbReference>
<keyword evidence="2" id="KW-0813">Transport</keyword>
<name>A0A6F8ZHA5_9FIRM</name>
<evidence type="ECO:0000259" key="7">
    <source>
        <dbReference type="PROSITE" id="PS50850"/>
    </source>
</evidence>
<dbReference type="Proteomes" id="UP000503399">
    <property type="component" value="Chromosome"/>
</dbReference>
<feature type="transmembrane region" description="Helical" evidence="6">
    <location>
        <begin position="332"/>
        <end position="354"/>
    </location>
</feature>
<dbReference type="PANTHER" id="PTHR11662:SF399">
    <property type="entry name" value="FI19708P1-RELATED"/>
    <property type="match status" value="1"/>
</dbReference>
<dbReference type="Pfam" id="PF07690">
    <property type="entry name" value="MFS_1"/>
    <property type="match status" value="2"/>
</dbReference>
<evidence type="ECO:0000256" key="5">
    <source>
        <dbReference type="ARBA" id="ARBA00023136"/>
    </source>
</evidence>
<gene>
    <name evidence="8" type="ORF">R50_1329</name>
</gene>
<dbReference type="CDD" id="cd17319">
    <property type="entry name" value="MFS_ExuT_GudP_like"/>
    <property type="match status" value="1"/>
</dbReference>
<dbReference type="InterPro" id="IPR050382">
    <property type="entry name" value="MFS_Na/Anion_cotransporter"/>
</dbReference>
<accession>A0A6F8ZHA5</accession>
<proteinExistence type="predicted"/>
<keyword evidence="9" id="KW-1185">Reference proteome</keyword>
<feature type="transmembrane region" description="Helical" evidence="6">
    <location>
        <begin position="366"/>
        <end position="389"/>
    </location>
</feature>
<evidence type="ECO:0000313" key="9">
    <source>
        <dbReference type="Proteomes" id="UP000503399"/>
    </source>
</evidence>
<dbReference type="GO" id="GO:0022857">
    <property type="term" value="F:transmembrane transporter activity"/>
    <property type="evidence" value="ECO:0007669"/>
    <property type="project" value="InterPro"/>
</dbReference>
<organism evidence="8 9">
    <name type="scientific">Candidatus Hydrogenisulfobacillus filiaventi</name>
    <dbReference type="NCBI Taxonomy" id="2707344"/>
    <lineage>
        <taxon>Bacteria</taxon>
        <taxon>Bacillati</taxon>
        <taxon>Bacillota</taxon>
        <taxon>Clostridia</taxon>
        <taxon>Eubacteriales</taxon>
        <taxon>Clostridiales Family XVII. Incertae Sedis</taxon>
        <taxon>Candidatus Hydrogenisulfobacillus</taxon>
    </lineage>
</organism>
<feature type="transmembrane region" description="Helical" evidence="6">
    <location>
        <begin position="395"/>
        <end position="416"/>
    </location>
</feature>
<dbReference type="AlphaFoldDB" id="A0A6F8ZHA5"/>
<feature type="transmembrane region" description="Helical" evidence="6">
    <location>
        <begin position="162"/>
        <end position="181"/>
    </location>
</feature>
<dbReference type="InterPro" id="IPR011701">
    <property type="entry name" value="MFS"/>
</dbReference>
<dbReference type="PROSITE" id="PS50850">
    <property type="entry name" value="MFS"/>
    <property type="match status" value="1"/>
</dbReference>
<comment type="subcellular location">
    <subcellularLocation>
        <location evidence="1">Cell membrane</location>
        <topology evidence="1">Multi-pass membrane protein</topology>
    </subcellularLocation>
</comment>
<keyword evidence="5 6" id="KW-0472">Membrane</keyword>
<sequence>MRGYRWTVVGLMFVITVINYIDRSAIAYAIGPLQRLLHLDPAQVGLVLGAFGAGYTVTTFFGGIWVDRQGPRRVWSLSALVWSLSVAGTALAAGFAWLWGVRALLGLAEGPNFPSMNRVVGDWLAPRERAIALGWGLVGVPFALMIGAPLVSQLVVRVGWRAMFLILGALGLLWLPFWLAGMRDVPEEHPRVSRTELLHIRAGEPPEVSSRTRRARQLAEAGSPWRQLLTNPTLLANDWAFFVFGYLLFFFLGWLPTYLGTQYHLNLGRVGLFASLPWLFATVLLAATGYLSDLVLKRTGNLRYARSYPIWISLLLSGLSLLPVILVHRLEVAVLGISLAVGFGMAANSAYYAVNVDLAPSRTGTALGVMDTFFAVAGFVAPSVTGFLVQASGGFQGAFLLLGALLLSAVLAVLVFHHPERTPAAAAAARPLEEGV</sequence>
<feature type="transmembrane region" description="Helical" evidence="6">
    <location>
        <begin position="308"/>
        <end position="326"/>
    </location>
</feature>
<evidence type="ECO:0000256" key="2">
    <source>
        <dbReference type="ARBA" id="ARBA00022448"/>
    </source>
</evidence>
<evidence type="ECO:0000256" key="3">
    <source>
        <dbReference type="ARBA" id="ARBA00022692"/>
    </source>
</evidence>
<feature type="transmembrane region" description="Helical" evidence="6">
    <location>
        <begin position="6"/>
        <end position="30"/>
    </location>
</feature>
<feature type="transmembrane region" description="Helical" evidence="6">
    <location>
        <begin position="132"/>
        <end position="156"/>
    </location>
</feature>
<feature type="transmembrane region" description="Helical" evidence="6">
    <location>
        <begin position="234"/>
        <end position="255"/>
    </location>
</feature>
<dbReference type="Gene3D" id="1.20.1250.20">
    <property type="entry name" value="MFS general substrate transporter like domains"/>
    <property type="match status" value="2"/>
</dbReference>
<protein>
    <submittedName>
        <fullName evidence="8">MFS transporter</fullName>
    </submittedName>
</protein>
<evidence type="ECO:0000313" key="8">
    <source>
        <dbReference type="EMBL" id="CAB1128835.1"/>
    </source>
</evidence>
<evidence type="ECO:0000256" key="6">
    <source>
        <dbReference type="SAM" id="Phobius"/>
    </source>
</evidence>
<dbReference type="EMBL" id="LR778114">
    <property type="protein sequence ID" value="CAB1128835.1"/>
    <property type="molecule type" value="Genomic_DNA"/>
</dbReference>
<feature type="transmembrane region" description="Helical" evidence="6">
    <location>
        <begin position="77"/>
        <end position="99"/>
    </location>
</feature>
<keyword evidence="3 6" id="KW-0812">Transmembrane</keyword>
<reference evidence="8 9" key="1">
    <citation type="submission" date="2020-02" db="EMBL/GenBank/DDBJ databases">
        <authorList>
            <person name="Hogendoorn C."/>
        </authorList>
    </citation>
    <scope>NUCLEOTIDE SEQUENCE [LARGE SCALE GENOMIC DNA]</scope>
    <source>
        <strain evidence="8">R501</strain>
    </source>
</reference>
<evidence type="ECO:0000256" key="1">
    <source>
        <dbReference type="ARBA" id="ARBA00004651"/>
    </source>
</evidence>
<dbReference type="InterPro" id="IPR020846">
    <property type="entry name" value="MFS_dom"/>
</dbReference>
<keyword evidence="4 6" id="KW-1133">Transmembrane helix</keyword>
<evidence type="ECO:0000256" key="4">
    <source>
        <dbReference type="ARBA" id="ARBA00022989"/>
    </source>
</evidence>
<feature type="transmembrane region" description="Helical" evidence="6">
    <location>
        <begin position="42"/>
        <end position="65"/>
    </location>
</feature>
<dbReference type="KEGG" id="hfv:R50_1329"/>
<feature type="domain" description="Major facilitator superfamily (MFS) profile" evidence="7">
    <location>
        <begin position="8"/>
        <end position="421"/>
    </location>
</feature>
<dbReference type="SUPFAM" id="SSF103473">
    <property type="entry name" value="MFS general substrate transporter"/>
    <property type="match status" value="1"/>
</dbReference>
<feature type="transmembrane region" description="Helical" evidence="6">
    <location>
        <begin position="275"/>
        <end position="296"/>
    </location>
</feature>
<dbReference type="InterPro" id="IPR036259">
    <property type="entry name" value="MFS_trans_sf"/>
</dbReference>